<protein>
    <submittedName>
        <fullName evidence="1">Uncharacterized protein</fullName>
    </submittedName>
</protein>
<sequence>MIPHATLTVALAVAAALSLWTTGVAWRHRDARSRAARWRCS</sequence>
<dbReference type="AlphaFoldDB" id="A0ABD5T991"/>
<gene>
    <name evidence="1" type="ORF">ACFQFD_07615</name>
</gene>
<dbReference type="GeneID" id="81208904"/>
<dbReference type="Proteomes" id="UP001596443">
    <property type="component" value="Unassembled WGS sequence"/>
</dbReference>
<dbReference type="RefSeq" id="WP_284062666.1">
    <property type="nucleotide sequence ID" value="NZ_CP126158.1"/>
</dbReference>
<keyword evidence="2" id="KW-1185">Reference proteome</keyword>
<accession>A0ABD5T991</accession>
<proteinExistence type="predicted"/>
<comment type="caution">
    <text evidence="1">The sequence shown here is derived from an EMBL/GenBank/DDBJ whole genome shotgun (WGS) entry which is preliminary data.</text>
</comment>
<evidence type="ECO:0000313" key="2">
    <source>
        <dbReference type="Proteomes" id="UP001596443"/>
    </source>
</evidence>
<dbReference type="EMBL" id="JBHSWX010000012">
    <property type="protein sequence ID" value="MFC6785845.1"/>
    <property type="molecule type" value="Genomic_DNA"/>
</dbReference>
<reference evidence="1 2" key="1">
    <citation type="journal article" date="2019" name="Int. J. Syst. Evol. Microbiol.">
        <title>The Global Catalogue of Microorganisms (GCM) 10K type strain sequencing project: providing services to taxonomists for standard genome sequencing and annotation.</title>
        <authorList>
            <consortium name="The Broad Institute Genomics Platform"/>
            <consortium name="The Broad Institute Genome Sequencing Center for Infectious Disease"/>
            <person name="Wu L."/>
            <person name="Ma J."/>
        </authorList>
    </citation>
    <scope>NUCLEOTIDE SEQUENCE [LARGE SCALE GENOMIC DNA]</scope>
    <source>
        <strain evidence="1 2">SYNS20</strain>
    </source>
</reference>
<organism evidence="1 2">
    <name type="scientific">Halobaculum halobium</name>
    <dbReference type="NCBI Taxonomy" id="3032281"/>
    <lineage>
        <taxon>Archaea</taxon>
        <taxon>Methanobacteriati</taxon>
        <taxon>Methanobacteriota</taxon>
        <taxon>Stenosarchaea group</taxon>
        <taxon>Halobacteria</taxon>
        <taxon>Halobacteriales</taxon>
        <taxon>Haloferacaceae</taxon>
        <taxon>Halobaculum</taxon>
    </lineage>
</organism>
<name>A0ABD5T991_9EURY</name>
<evidence type="ECO:0000313" key="1">
    <source>
        <dbReference type="EMBL" id="MFC6785845.1"/>
    </source>
</evidence>